<organism evidence="2">
    <name type="scientific">Tanacetum cinerariifolium</name>
    <name type="common">Dalmatian daisy</name>
    <name type="synonym">Chrysanthemum cinerariifolium</name>
    <dbReference type="NCBI Taxonomy" id="118510"/>
    <lineage>
        <taxon>Eukaryota</taxon>
        <taxon>Viridiplantae</taxon>
        <taxon>Streptophyta</taxon>
        <taxon>Embryophyta</taxon>
        <taxon>Tracheophyta</taxon>
        <taxon>Spermatophyta</taxon>
        <taxon>Magnoliopsida</taxon>
        <taxon>eudicotyledons</taxon>
        <taxon>Gunneridae</taxon>
        <taxon>Pentapetalae</taxon>
        <taxon>asterids</taxon>
        <taxon>campanulids</taxon>
        <taxon>Asterales</taxon>
        <taxon>Asteraceae</taxon>
        <taxon>Asteroideae</taxon>
        <taxon>Anthemideae</taxon>
        <taxon>Anthemidinae</taxon>
        <taxon>Tanacetum</taxon>
    </lineage>
</organism>
<evidence type="ECO:0000313" key="2">
    <source>
        <dbReference type="EMBL" id="GFD45317.1"/>
    </source>
</evidence>
<sequence>MGMRLTGSLLEMYTPRGGSSLSLISDYEMARLQAFGLDLRKLSNLTVEERRPLTGSGKLPEEAQPDEARHVLNRSEVT</sequence>
<comment type="caution">
    <text evidence="2">The sequence shown here is derived from an EMBL/GenBank/DDBJ whole genome shotgun (WGS) entry which is preliminary data.</text>
</comment>
<evidence type="ECO:0000256" key="1">
    <source>
        <dbReference type="SAM" id="MobiDB-lite"/>
    </source>
</evidence>
<gene>
    <name evidence="2" type="ORF">Tci_917286</name>
</gene>
<name>A0A699WDC5_TANCI</name>
<reference evidence="2" key="1">
    <citation type="journal article" date="2019" name="Sci. Rep.">
        <title>Draft genome of Tanacetum cinerariifolium, the natural source of mosquito coil.</title>
        <authorList>
            <person name="Yamashiro T."/>
            <person name="Shiraishi A."/>
            <person name="Satake H."/>
            <person name="Nakayama K."/>
        </authorList>
    </citation>
    <scope>NUCLEOTIDE SEQUENCE</scope>
</reference>
<protein>
    <submittedName>
        <fullName evidence="2">Uncharacterized protein</fullName>
    </submittedName>
</protein>
<feature type="region of interest" description="Disordered" evidence="1">
    <location>
        <begin position="47"/>
        <end position="78"/>
    </location>
</feature>
<accession>A0A699WDC5</accession>
<proteinExistence type="predicted"/>
<dbReference type="AlphaFoldDB" id="A0A699WDC5"/>
<dbReference type="EMBL" id="BKCJ011645380">
    <property type="protein sequence ID" value="GFD45317.1"/>
    <property type="molecule type" value="Genomic_DNA"/>
</dbReference>